<feature type="region of interest" description="Disordered" evidence="8">
    <location>
        <begin position="1"/>
        <end position="356"/>
    </location>
</feature>
<feature type="compositionally biased region" description="Pro residues" evidence="8">
    <location>
        <begin position="228"/>
        <end position="242"/>
    </location>
</feature>
<dbReference type="SUPFAM" id="SSF56601">
    <property type="entry name" value="beta-lactamase/transpeptidase-like"/>
    <property type="match status" value="1"/>
</dbReference>
<dbReference type="PANTHER" id="PTHR21581">
    <property type="entry name" value="D-ALANYL-D-ALANINE CARBOXYPEPTIDASE"/>
    <property type="match status" value="1"/>
</dbReference>
<evidence type="ECO:0000256" key="3">
    <source>
        <dbReference type="ARBA" id="ARBA00022801"/>
    </source>
</evidence>
<dbReference type="InterPro" id="IPR012338">
    <property type="entry name" value="Beta-lactam/transpept-like"/>
</dbReference>
<feature type="compositionally biased region" description="Low complexity" evidence="8">
    <location>
        <begin position="335"/>
        <end position="352"/>
    </location>
</feature>
<evidence type="ECO:0000259" key="10">
    <source>
        <dbReference type="Pfam" id="PF00768"/>
    </source>
</evidence>
<evidence type="ECO:0000256" key="4">
    <source>
        <dbReference type="ARBA" id="ARBA00022960"/>
    </source>
</evidence>
<dbReference type="Pfam" id="PF00768">
    <property type="entry name" value="Peptidase_S11"/>
    <property type="match status" value="1"/>
</dbReference>
<protein>
    <submittedName>
        <fullName evidence="11">Serine hydrolase</fullName>
    </submittedName>
</protein>
<sequence length="755" mass="77112">MANDAQREPGEAVRPAPAEDRAAEPSAEPSAEAENAEPVAEEGEAAEVGDGAAEKTAEEEPEKESARTATTEFRVPKVAAPSDEPSAEEGPSGEEKAAEEGEPTRTDAASLTRPDIAIRRRSAPTVLDTPMPADEDESAGEQASEESAERPAPDESGAAQDVLAEDAPDDSAAAEESAPAETEPREPAKPHVPRHAIPEPTTAVDEPSASPRPPGPWGAAMPQSAAPQPAPPQPAPPRPAPPQEGTQYPGPWNVALPQSPPRHAAPQAPAPAPGQDPPQQQVPQQTSWDVAMPQSRSSGQWAVPWDGEATAGPAAPSQAPGQAPSQAPGQPPGQPHAYGQAPQQAPAAAVPHAAEHRSRRGRRTLIIVVAALVLVAGVVTGQLVRPVPDPSVDLTLAASSHTFQGAAPALPWPAQGQSTVYVDGLGTMGSSGGAAPTPTASVAKVMTAYVYLRDHPLRTGEPGPVLTVSPQAAAQIPARKKRGESLLGVTANQRLTQRKALEAMMIISANDVAHELARWDAGTEQAFVAKMNAAARELGMTSTTYTDPSGYDSRTVSTAADQVKLLRAAMQVPAFAEVVNNRAYVPDDGGAARPGGNILLGQYGVVGGKTGYTDAAGGNFVFAARKRVSGVATLIVGAVMGQRSTSAMAAVTAGQQLVAGAEGALTAATLAPAGATVARVDDGLGGRTPLTAASPVTVVGWAGLTVPVGVEGDPPHQGDSGEQVGAVKAGAARIPLKLARPLDEPSPLKRLIRLG</sequence>
<keyword evidence="4" id="KW-0133">Cell shape</keyword>
<name>A0ABW2Y3Y7_9ACTN</name>
<feature type="compositionally biased region" description="Acidic residues" evidence="8">
    <location>
        <begin position="133"/>
        <end position="146"/>
    </location>
</feature>
<keyword evidence="6" id="KW-0961">Cell wall biogenesis/degradation</keyword>
<feature type="compositionally biased region" description="Low complexity" evidence="8">
    <location>
        <begin position="311"/>
        <end position="328"/>
    </location>
</feature>
<accession>A0ABW2Y3Y7</accession>
<feature type="compositionally biased region" description="Basic and acidic residues" evidence="8">
    <location>
        <begin position="52"/>
        <end position="66"/>
    </location>
</feature>
<dbReference type="PANTHER" id="PTHR21581:SF33">
    <property type="entry name" value="D-ALANYL-D-ALANINE CARBOXYPEPTIDASE DACB"/>
    <property type="match status" value="1"/>
</dbReference>
<feature type="compositionally biased region" description="Acidic residues" evidence="8">
    <location>
        <begin position="163"/>
        <end position="173"/>
    </location>
</feature>
<keyword evidence="3 11" id="KW-0378">Hydrolase</keyword>
<evidence type="ECO:0000256" key="9">
    <source>
        <dbReference type="SAM" id="Phobius"/>
    </source>
</evidence>
<evidence type="ECO:0000256" key="7">
    <source>
        <dbReference type="RuleBase" id="RU004016"/>
    </source>
</evidence>
<keyword evidence="12" id="KW-1185">Reference proteome</keyword>
<reference evidence="12" key="1">
    <citation type="journal article" date="2019" name="Int. J. Syst. Evol. Microbiol.">
        <title>The Global Catalogue of Microorganisms (GCM) 10K type strain sequencing project: providing services to taxonomists for standard genome sequencing and annotation.</title>
        <authorList>
            <consortium name="The Broad Institute Genomics Platform"/>
            <consortium name="The Broad Institute Genome Sequencing Center for Infectious Disease"/>
            <person name="Wu L."/>
            <person name="Ma J."/>
        </authorList>
    </citation>
    <scope>NUCLEOTIDE SEQUENCE [LARGE SCALE GENOMIC DNA]</scope>
    <source>
        <strain evidence="12">JCM 9371</strain>
    </source>
</reference>
<keyword evidence="5" id="KW-0573">Peptidoglycan synthesis</keyword>
<comment type="caution">
    <text evidence="11">The sequence shown here is derived from an EMBL/GenBank/DDBJ whole genome shotgun (WGS) entry which is preliminary data.</text>
</comment>
<organism evidence="11 12">
    <name type="scientific">Actinomadura fibrosa</name>
    <dbReference type="NCBI Taxonomy" id="111802"/>
    <lineage>
        <taxon>Bacteria</taxon>
        <taxon>Bacillati</taxon>
        <taxon>Actinomycetota</taxon>
        <taxon>Actinomycetes</taxon>
        <taxon>Streptosporangiales</taxon>
        <taxon>Thermomonosporaceae</taxon>
        <taxon>Actinomadura</taxon>
    </lineage>
</organism>
<dbReference type="Gene3D" id="3.40.710.10">
    <property type="entry name" value="DD-peptidase/beta-lactamase superfamily"/>
    <property type="match status" value="1"/>
</dbReference>
<proteinExistence type="inferred from homology"/>
<dbReference type="GO" id="GO:0016787">
    <property type="term" value="F:hydrolase activity"/>
    <property type="evidence" value="ECO:0007669"/>
    <property type="project" value="UniProtKB-KW"/>
</dbReference>
<evidence type="ECO:0000256" key="6">
    <source>
        <dbReference type="ARBA" id="ARBA00023316"/>
    </source>
</evidence>
<dbReference type="InterPro" id="IPR001967">
    <property type="entry name" value="Peptidase_S11_N"/>
</dbReference>
<evidence type="ECO:0000313" key="11">
    <source>
        <dbReference type="EMBL" id="MFD0692047.1"/>
    </source>
</evidence>
<feature type="compositionally biased region" description="Basic and acidic residues" evidence="8">
    <location>
        <begin position="93"/>
        <end position="105"/>
    </location>
</feature>
<comment type="similarity">
    <text evidence="1 7">Belongs to the peptidase S11 family.</text>
</comment>
<dbReference type="InterPro" id="IPR018044">
    <property type="entry name" value="Peptidase_S11"/>
</dbReference>
<dbReference type="EMBL" id="JBHTGP010000035">
    <property type="protein sequence ID" value="MFD0692047.1"/>
    <property type="molecule type" value="Genomic_DNA"/>
</dbReference>
<dbReference type="Proteomes" id="UP001597063">
    <property type="component" value="Unassembled WGS sequence"/>
</dbReference>
<keyword evidence="2" id="KW-0732">Signal</keyword>
<keyword evidence="9" id="KW-1133">Transmembrane helix</keyword>
<gene>
    <name evidence="11" type="ORF">ACFQZM_46695</name>
</gene>
<evidence type="ECO:0000313" key="12">
    <source>
        <dbReference type="Proteomes" id="UP001597063"/>
    </source>
</evidence>
<evidence type="ECO:0000256" key="8">
    <source>
        <dbReference type="SAM" id="MobiDB-lite"/>
    </source>
</evidence>
<feature type="transmembrane region" description="Helical" evidence="9">
    <location>
        <begin position="365"/>
        <end position="384"/>
    </location>
</feature>
<keyword evidence="9" id="KW-0472">Membrane</keyword>
<evidence type="ECO:0000256" key="2">
    <source>
        <dbReference type="ARBA" id="ARBA00022729"/>
    </source>
</evidence>
<evidence type="ECO:0000256" key="5">
    <source>
        <dbReference type="ARBA" id="ARBA00022984"/>
    </source>
</evidence>
<feature type="domain" description="Peptidase S11 D-alanyl-D-alanine carboxypeptidase A N-terminal" evidence="10">
    <location>
        <begin position="437"/>
        <end position="638"/>
    </location>
</feature>
<dbReference type="RefSeq" id="WP_242619251.1">
    <property type="nucleotide sequence ID" value="NZ_CAACUY010000052.1"/>
</dbReference>
<feature type="compositionally biased region" description="Basic and acidic residues" evidence="8">
    <location>
        <begin position="1"/>
        <end position="23"/>
    </location>
</feature>
<keyword evidence="9" id="KW-0812">Transmembrane</keyword>
<evidence type="ECO:0000256" key="1">
    <source>
        <dbReference type="ARBA" id="ARBA00007164"/>
    </source>
</evidence>
<dbReference type="PRINTS" id="PR00725">
    <property type="entry name" value="DADACBPTASE1"/>
</dbReference>
<feature type="compositionally biased region" description="Low complexity" evidence="8">
    <location>
        <begin position="24"/>
        <end position="38"/>
    </location>
</feature>
<feature type="compositionally biased region" description="Low complexity" evidence="8">
    <location>
        <begin position="79"/>
        <end position="90"/>
    </location>
</feature>